<evidence type="ECO:0000256" key="4">
    <source>
        <dbReference type="PIRSR" id="PIRSR623088-2"/>
    </source>
</evidence>
<evidence type="ECO:0000313" key="9">
    <source>
        <dbReference type="EMBL" id="PNW87229.1"/>
    </source>
</evidence>
<feature type="region of interest" description="Disordered" evidence="6">
    <location>
        <begin position="1963"/>
        <end position="1986"/>
    </location>
</feature>
<dbReference type="PANTHER" id="PTHR11347">
    <property type="entry name" value="CYCLIC NUCLEOTIDE PHOSPHODIESTERASE"/>
    <property type="match status" value="1"/>
</dbReference>
<dbReference type="Proteomes" id="UP000006906">
    <property type="component" value="Chromosome 2"/>
</dbReference>
<dbReference type="RefSeq" id="XP_042927571.1">
    <property type="nucleotide sequence ID" value="XM_043059937.1"/>
</dbReference>
<feature type="compositionally biased region" description="Gly residues" evidence="6">
    <location>
        <begin position="1740"/>
        <end position="1761"/>
    </location>
</feature>
<feature type="region of interest" description="Disordered" evidence="6">
    <location>
        <begin position="1073"/>
        <end position="1093"/>
    </location>
</feature>
<evidence type="ECO:0000256" key="7">
    <source>
        <dbReference type="SAM" id="Phobius"/>
    </source>
</evidence>
<feature type="compositionally biased region" description="Pro residues" evidence="6">
    <location>
        <begin position="1519"/>
        <end position="1530"/>
    </location>
</feature>
<feature type="binding site" evidence="5">
    <location>
        <position position="1643"/>
    </location>
    <ligand>
        <name>Zn(2+)</name>
        <dbReference type="ChEBI" id="CHEBI:29105"/>
        <label>1</label>
    </ligand>
</feature>
<feature type="binding site" evidence="5">
    <location>
        <position position="1606"/>
    </location>
    <ligand>
        <name>Zn(2+)</name>
        <dbReference type="ChEBI" id="CHEBI:29105"/>
        <label>1</label>
    </ligand>
</feature>
<feature type="region of interest" description="Disordered" evidence="6">
    <location>
        <begin position="903"/>
        <end position="924"/>
    </location>
</feature>
<dbReference type="SUPFAM" id="SSF109604">
    <property type="entry name" value="HD-domain/PDEase-like"/>
    <property type="match status" value="1"/>
</dbReference>
<dbReference type="GO" id="GO:0046872">
    <property type="term" value="F:metal ion binding"/>
    <property type="evidence" value="ECO:0007669"/>
    <property type="project" value="UniProtKB-KW"/>
</dbReference>
<proteinExistence type="predicted"/>
<feature type="binding site" evidence="4">
    <location>
        <position position="1919"/>
    </location>
    <ligand>
        <name>AMP</name>
        <dbReference type="ChEBI" id="CHEBI:456215"/>
    </ligand>
</feature>
<keyword evidence="1 5" id="KW-0479">Metal-binding</keyword>
<feature type="active site" description="Proton donor" evidence="3">
    <location>
        <position position="1602"/>
    </location>
</feature>
<feature type="binding site" evidence="5">
    <location>
        <position position="1644"/>
    </location>
    <ligand>
        <name>Zn(2+)</name>
        <dbReference type="ChEBI" id="CHEBI:29105"/>
        <label>2</label>
    </ligand>
</feature>
<dbReference type="CDD" id="cd00077">
    <property type="entry name" value="HDc"/>
    <property type="match status" value="1"/>
</dbReference>
<dbReference type="InParanoid" id="A0A2K3E354"/>
<feature type="region of interest" description="Disordered" evidence="6">
    <location>
        <begin position="128"/>
        <end position="166"/>
    </location>
</feature>
<feature type="compositionally biased region" description="Gly residues" evidence="6">
    <location>
        <begin position="1389"/>
        <end position="1399"/>
    </location>
</feature>
<dbReference type="STRING" id="3055.A0A2K3E354"/>
<keyword evidence="7" id="KW-0812">Transmembrane</keyword>
<feature type="region of interest" description="Disordered" evidence="6">
    <location>
        <begin position="589"/>
        <end position="614"/>
    </location>
</feature>
<evidence type="ECO:0000256" key="5">
    <source>
        <dbReference type="PIRSR" id="PIRSR623088-3"/>
    </source>
</evidence>
<reference evidence="9 10" key="1">
    <citation type="journal article" date="2007" name="Science">
        <title>The Chlamydomonas genome reveals the evolution of key animal and plant functions.</title>
        <authorList>
            <person name="Merchant S.S."/>
            <person name="Prochnik S.E."/>
            <person name="Vallon O."/>
            <person name="Harris E.H."/>
            <person name="Karpowicz S.J."/>
            <person name="Witman G.B."/>
            <person name="Terry A."/>
            <person name="Salamov A."/>
            <person name="Fritz-Laylin L.K."/>
            <person name="Marechal-Drouard L."/>
            <person name="Marshall W.F."/>
            <person name="Qu L.H."/>
            <person name="Nelson D.R."/>
            <person name="Sanderfoot A.A."/>
            <person name="Spalding M.H."/>
            <person name="Kapitonov V.V."/>
            <person name="Ren Q."/>
            <person name="Ferris P."/>
            <person name="Lindquist E."/>
            <person name="Shapiro H."/>
            <person name="Lucas S.M."/>
            <person name="Grimwood J."/>
            <person name="Schmutz J."/>
            <person name="Cardol P."/>
            <person name="Cerutti H."/>
            <person name="Chanfreau G."/>
            <person name="Chen C.L."/>
            <person name="Cognat V."/>
            <person name="Croft M.T."/>
            <person name="Dent R."/>
            <person name="Dutcher S."/>
            <person name="Fernandez E."/>
            <person name="Fukuzawa H."/>
            <person name="Gonzalez-Ballester D."/>
            <person name="Gonzalez-Halphen D."/>
            <person name="Hallmann A."/>
            <person name="Hanikenne M."/>
            <person name="Hippler M."/>
            <person name="Inwood W."/>
            <person name="Jabbari K."/>
            <person name="Kalanon M."/>
            <person name="Kuras R."/>
            <person name="Lefebvre P.A."/>
            <person name="Lemaire S.D."/>
            <person name="Lobanov A.V."/>
            <person name="Lohr M."/>
            <person name="Manuell A."/>
            <person name="Meier I."/>
            <person name="Mets L."/>
            <person name="Mittag M."/>
            <person name="Mittelmeier T."/>
            <person name="Moroney J.V."/>
            <person name="Moseley J."/>
            <person name="Napoli C."/>
            <person name="Nedelcu A.M."/>
            <person name="Niyogi K."/>
            <person name="Novoselov S.V."/>
            <person name="Paulsen I.T."/>
            <person name="Pazour G."/>
            <person name="Purton S."/>
            <person name="Ral J.P."/>
            <person name="Riano-Pachon D.M."/>
            <person name="Riekhof W."/>
            <person name="Rymarquis L."/>
            <person name="Schroda M."/>
            <person name="Stern D."/>
            <person name="Umen J."/>
            <person name="Willows R."/>
            <person name="Wilson N."/>
            <person name="Zimmer S.L."/>
            <person name="Allmer J."/>
            <person name="Balk J."/>
            <person name="Bisova K."/>
            <person name="Chen C.J."/>
            <person name="Elias M."/>
            <person name="Gendler K."/>
            <person name="Hauser C."/>
            <person name="Lamb M.R."/>
            <person name="Ledford H."/>
            <person name="Long J.C."/>
            <person name="Minagawa J."/>
            <person name="Page M.D."/>
            <person name="Pan J."/>
            <person name="Pootakham W."/>
            <person name="Roje S."/>
            <person name="Rose A."/>
            <person name="Stahlberg E."/>
            <person name="Terauchi A.M."/>
            <person name="Yang P."/>
            <person name="Ball S."/>
            <person name="Bowler C."/>
            <person name="Dieckmann C.L."/>
            <person name="Gladyshev V.N."/>
            <person name="Green P."/>
            <person name="Jorgensen R."/>
            <person name="Mayfield S."/>
            <person name="Mueller-Roeber B."/>
            <person name="Rajamani S."/>
            <person name="Sayre R.T."/>
            <person name="Brokstein P."/>
            <person name="Dubchak I."/>
            <person name="Goodstein D."/>
            <person name="Hornick L."/>
            <person name="Huang Y.W."/>
            <person name="Jhaveri J."/>
            <person name="Luo Y."/>
            <person name="Martinez D."/>
            <person name="Ngau W.C."/>
            <person name="Otillar B."/>
            <person name="Poliakov A."/>
            <person name="Porter A."/>
            <person name="Szajkowski L."/>
            <person name="Werner G."/>
            <person name="Zhou K."/>
            <person name="Grigoriev I.V."/>
            <person name="Rokhsar D.S."/>
            <person name="Grossman A.R."/>
        </authorList>
    </citation>
    <scope>NUCLEOTIDE SEQUENCE [LARGE SCALE GENOMIC DNA]</scope>
    <source>
        <strain evidence="10">CC-503</strain>
    </source>
</reference>
<dbReference type="PRINTS" id="PR00387">
    <property type="entry name" value="PDIESTERASE1"/>
</dbReference>
<feature type="region of interest" description="Disordered" evidence="6">
    <location>
        <begin position="1333"/>
        <end position="1366"/>
    </location>
</feature>
<keyword evidence="7" id="KW-1133">Transmembrane helix</keyword>
<feature type="compositionally biased region" description="Pro residues" evidence="6">
    <location>
        <begin position="1306"/>
        <end position="1320"/>
    </location>
</feature>
<dbReference type="GO" id="GO:0004115">
    <property type="term" value="F:3',5'-cyclic-AMP phosphodiesterase activity"/>
    <property type="evidence" value="ECO:0000318"/>
    <property type="project" value="GO_Central"/>
</dbReference>
<feature type="region of interest" description="Disordered" evidence="6">
    <location>
        <begin position="1499"/>
        <end position="1531"/>
    </location>
</feature>
<feature type="binding site" evidence="5">
    <location>
        <position position="1868"/>
    </location>
    <ligand>
        <name>Zn(2+)</name>
        <dbReference type="ChEBI" id="CHEBI:29105"/>
        <label>1</label>
    </ligand>
</feature>
<feature type="region of interest" description="Disordered" evidence="6">
    <location>
        <begin position="1737"/>
        <end position="1771"/>
    </location>
</feature>
<dbReference type="OrthoDB" id="10624072at2759"/>
<feature type="binding site" evidence="4">
    <location>
        <position position="1644"/>
    </location>
    <ligand>
        <name>AMP</name>
        <dbReference type="ChEBI" id="CHEBI:456215"/>
    </ligand>
</feature>
<evidence type="ECO:0000313" key="10">
    <source>
        <dbReference type="Proteomes" id="UP000006906"/>
    </source>
</evidence>
<evidence type="ECO:0000256" key="3">
    <source>
        <dbReference type="PIRSR" id="PIRSR623088-1"/>
    </source>
</evidence>
<feature type="compositionally biased region" description="Low complexity" evidence="6">
    <location>
        <begin position="1499"/>
        <end position="1518"/>
    </location>
</feature>
<dbReference type="GO" id="GO:0007165">
    <property type="term" value="P:signal transduction"/>
    <property type="evidence" value="ECO:0007669"/>
    <property type="project" value="InterPro"/>
</dbReference>
<feature type="region of interest" description="Disordered" evidence="6">
    <location>
        <begin position="1298"/>
        <end position="1321"/>
    </location>
</feature>
<feature type="compositionally biased region" description="Low complexity" evidence="6">
    <location>
        <begin position="903"/>
        <end position="915"/>
    </location>
</feature>
<evidence type="ECO:0000256" key="6">
    <source>
        <dbReference type="SAM" id="MobiDB-lite"/>
    </source>
</evidence>
<feature type="binding site" evidence="4">
    <location>
        <position position="1868"/>
    </location>
    <ligand>
        <name>AMP</name>
        <dbReference type="ChEBI" id="CHEBI:456215"/>
    </ligand>
</feature>
<dbReference type="InterPro" id="IPR036971">
    <property type="entry name" value="PDEase_catalytic_dom_sf"/>
</dbReference>
<dbReference type="PROSITE" id="PS51257">
    <property type="entry name" value="PROKAR_LIPOPROTEIN"/>
    <property type="match status" value="1"/>
</dbReference>
<dbReference type="ExpressionAtlas" id="A0A2K3E354">
    <property type="expression patterns" value="baseline and differential"/>
</dbReference>
<dbReference type="PROSITE" id="PS51845">
    <property type="entry name" value="PDEASE_I_2"/>
    <property type="match status" value="1"/>
</dbReference>
<evidence type="ECO:0000256" key="2">
    <source>
        <dbReference type="ARBA" id="ARBA00022801"/>
    </source>
</evidence>
<evidence type="ECO:0000259" key="8">
    <source>
        <dbReference type="PROSITE" id="PS51845"/>
    </source>
</evidence>
<feature type="compositionally biased region" description="Low complexity" evidence="6">
    <location>
        <begin position="1963"/>
        <end position="1973"/>
    </location>
</feature>
<evidence type="ECO:0000256" key="1">
    <source>
        <dbReference type="ARBA" id="ARBA00022723"/>
    </source>
</evidence>
<dbReference type="InterPro" id="IPR003607">
    <property type="entry name" value="HD/PDEase_dom"/>
</dbReference>
<gene>
    <name evidence="9" type="ORF">CHLRE_02g114100v5</name>
</gene>
<feature type="compositionally biased region" description="Basic and acidic residues" evidence="6">
    <location>
        <begin position="1976"/>
        <end position="1986"/>
    </location>
</feature>
<accession>A0A2K3E354</accession>
<dbReference type="Gramene" id="PNW87229">
    <property type="protein sequence ID" value="PNW87229"/>
    <property type="gene ID" value="CHLRE_02g114100v5"/>
</dbReference>
<feature type="binding site" evidence="5">
    <location>
        <position position="1644"/>
    </location>
    <ligand>
        <name>Zn(2+)</name>
        <dbReference type="ChEBI" id="CHEBI:29105"/>
        <label>1</label>
    </ligand>
</feature>
<dbReference type="GeneID" id="5725218"/>
<dbReference type="InterPro" id="IPR023088">
    <property type="entry name" value="PDEase"/>
</dbReference>
<feature type="compositionally biased region" description="Low complexity" evidence="6">
    <location>
        <begin position="1333"/>
        <end position="1358"/>
    </location>
</feature>
<dbReference type="GO" id="GO:0047555">
    <property type="term" value="F:3',5'-cyclic-GMP phosphodiesterase activity"/>
    <property type="evidence" value="ECO:0000318"/>
    <property type="project" value="GO_Central"/>
</dbReference>
<dbReference type="Gene3D" id="1.10.1300.10">
    <property type="entry name" value="3'5'-cyclic nucleotide phosphodiesterase, catalytic domain"/>
    <property type="match status" value="2"/>
</dbReference>
<dbReference type="InterPro" id="IPR002073">
    <property type="entry name" value="PDEase_catalytic_dom"/>
</dbReference>
<name>A0A2K3E354_CHLRE</name>
<dbReference type="Pfam" id="PF00233">
    <property type="entry name" value="PDEase_I"/>
    <property type="match status" value="2"/>
</dbReference>
<feature type="binding site" evidence="4">
    <location>
        <begin position="1602"/>
        <end position="1606"/>
    </location>
    <ligand>
        <name>AMP</name>
        <dbReference type="ChEBI" id="CHEBI:456215"/>
    </ligand>
</feature>
<feature type="domain" description="PDEase" evidence="8">
    <location>
        <begin position="1523"/>
        <end position="1962"/>
    </location>
</feature>
<feature type="region of interest" description="Disordered" evidence="6">
    <location>
        <begin position="1382"/>
        <end position="1403"/>
    </location>
</feature>
<keyword evidence="7" id="KW-0472">Membrane</keyword>
<dbReference type="EMBL" id="CM008963">
    <property type="protein sequence ID" value="PNW87229.1"/>
    <property type="molecule type" value="Genomic_DNA"/>
</dbReference>
<protein>
    <recommendedName>
        <fullName evidence="8">PDEase domain-containing protein</fullName>
    </recommendedName>
</protein>
<dbReference type="GO" id="GO:0141162">
    <property type="term" value="P:negative regulation of cAMP/PKA signal transduction"/>
    <property type="evidence" value="ECO:0000318"/>
    <property type="project" value="GO_Central"/>
</dbReference>
<sequence length="1986" mass="195329">MQTLGKVIRVYPSTVIAPLLVTACMLGLGLSGMQLASNFYAKSSQVEATEVAVVAAAALQQRVAAALAPLQLLSAVAQVAPQYEAAAAWFGLLVPVLAAQLPRPQLPEGSLRQLLLAPAGVVRQAHTPAAATPAAATPGAAGADANTSTGGGSSSDTPTPAGGWPVGTDLLNGSVLGASQRHCGALAAVAARNQTVSSTCDLPVTSAGVGGATALTAYHAVFVPQQRISASGNSSSSSSSSMSAAAAVAAAAAAAWGRPDAVNTACGAPCQDDVDTGLQFWGVVGAVLDIPLLLARVPGSPLAAVTDSGYSYRLEDDANTVIASAGGSGTAFTTASVTVSAPVTLPGGSGPGWTLYVAPAGGGGWGPAWRGGYTAAVVLVAVGLGLMVFLLLVARRKQELILRALLPKEILHDLSAANSVTSLGRATLGGDTPAALILGLIQGLVTGQRLPDLRHVLLIRTALLRGVDVYQPLDLRNRIKDSGLAADVTQALLRQLGAFPGAGGIMDGSSGALVGGAGGPGPGGGGGAAASQPQYYYLPHVASSNGRVGGGGFMLATGGSTAPDTYVAAAYASGGGAVGDGSFGDVSRFGGWPSGGGGPNRRPPRRGSSKALFAQAAGTAASAGAAAAAAAPPPDLDTLTGALTFLLTPPPPQPLPPPPPAMLAPAGPAPASANLFSALPAGLGGAPAAVDSPGTMTAAGGVTAVASANHRRGASTAGVIGCGSGNFSAFRESFGGGPTVASRLGAPAADAGSFGSVSLGGGGPLLCVRGNHASSIGSTAAMAATFGNNSAFYWSGAATPRASVDATGASSPLPSSLGPMPSKLRASQWLSGTCGAGNSPSAAAATAAAGALPASSATAQPFQRAATATGMPTAGSNVATDIATTLTTAAASPVPSLLLSAAALPSDPTSNTTTVDGGGGTGGGYEFGGGRGSCDMPATTAAVAAPAAVAGVGAVADGDVLIDMLALAAGGSCGVAAGAASGGGATSGGILVGSPPGTGSVNLDNAFISAFSTTAALSGGAGGGGGGGGGGAPAALSPGGAGGSVGVMAGAAAASSGTGGLGGFVGLTIGDRPLVRRPPTASPSGGLGSFGSRSLTPVLRQFRELRRRASSRFLDGPSGGVGSAAAASALSTATAAATAAALASSSAGGSNTPFGHLQAMHSHSEALGTVAPASAAQVQLAPFLSHQLSPYQTVGPRQLESLVEDGCMASGDAARLAGSAAAVSAAAAAAAVAAPCDGGGRRNSLASRVTPLSSPLSMTAPSAVAYTPLDTRCIHRSAATPASSSITSAVLSSGVLPVSASTPGPTHAPSPSHGPLPHLPPLAVASRSLLYQPPSQQVSSSRLPSSQPQTPLSPTRQLTSPPPAQGALSAAAELLLTSCTGGGSRRHGGGGGGDCGGGMAAPPSPPPLLDASALAGLVVLPAAASVDMAVEVGAPAAGGGVAWAPASAVPRVRASVDMGVAAAALASSPWASGALLPSGALERACLLSRQLQPPPQLRLTQLQQQQQQQQQPPQQQQQQPPPPQPPPPPVIEEVERLLAGADAWQFDTWRLAEATSGHALSCLGFYLLQREGLIAHFRIRPHRLARLLRALEDGYRADNPYHSATHAADVLQTLHVIIHGAQLHVHYLDKLGLLAAYVAAVVHDHGHPGLTNDFLIATHDPLAVRYNDRSPLENHHAASAFEQLLQPGHDITTGMEPSDRAAFRKQVIDMVLATDMKQHFAILSHFNTVHRLQAYKPNSGGEGGGGTGGGPAAATGTGGGAAAPATAERPTGLRRAFTGELKDKGSSAGTASGGTLSGANGVASGGISGAFSGALSGAVSLAAGFVNNSSKGSVAAATALLQADAAPPRPLDDSERMLTMQLALKVADIGHLGEDLEVHCKWLSGLEEEFFRQGDKEKELGLPISPLFDRAKQGVSKSQGGFFEFVALPLTHALTTAFPNASPIMDCFVANYEHWKKVEAATAQQAAGAKEQQVTPKERDATQQQQ</sequence>
<organism evidence="9 10">
    <name type="scientific">Chlamydomonas reinhardtii</name>
    <name type="common">Chlamydomonas smithii</name>
    <dbReference type="NCBI Taxonomy" id="3055"/>
    <lineage>
        <taxon>Eukaryota</taxon>
        <taxon>Viridiplantae</taxon>
        <taxon>Chlorophyta</taxon>
        <taxon>core chlorophytes</taxon>
        <taxon>Chlorophyceae</taxon>
        <taxon>CS clade</taxon>
        <taxon>Chlamydomonadales</taxon>
        <taxon>Chlamydomonadaceae</taxon>
        <taxon>Chlamydomonas</taxon>
    </lineage>
</organism>
<feature type="compositionally biased region" description="Low complexity" evidence="6">
    <location>
        <begin position="128"/>
        <end position="163"/>
    </location>
</feature>
<keyword evidence="10" id="KW-1185">Reference proteome</keyword>
<feature type="transmembrane region" description="Helical" evidence="7">
    <location>
        <begin position="611"/>
        <end position="631"/>
    </location>
</feature>
<dbReference type="KEGG" id="cre:CHLRE_02g114100v5"/>
<keyword evidence="2" id="KW-0378">Hydrolase</keyword>
<feature type="transmembrane region" description="Helical" evidence="7">
    <location>
        <begin position="373"/>
        <end position="394"/>
    </location>
</feature>